<dbReference type="Pfam" id="PF17667">
    <property type="entry name" value="Pkinase_fungal"/>
    <property type="match status" value="1"/>
</dbReference>
<dbReference type="SUPFAM" id="SSF56112">
    <property type="entry name" value="Protein kinase-like (PK-like)"/>
    <property type="match status" value="1"/>
</dbReference>
<accession>A0A0C3S2F1</accession>
<dbReference type="PANTHER" id="PTHR38248">
    <property type="entry name" value="FUNK1 6"/>
    <property type="match status" value="1"/>
</dbReference>
<evidence type="ECO:0000313" key="3">
    <source>
        <dbReference type="EMBL" id="KIP03782.1"/>
    </source>
</evidence>
<dbReference type="HOGENOM" id="CLU_011584_1_1_1"/>
<dbReference type="OrthoDB" id="3246048at2759"/>
<keyword evidence="4" id="KW-1185">Reference proteome</keyword>
<sequence length="825" mass="90810">MKVSNAAVSSPAALGIVARRNKTVPQLVPQVPVEFFTDANGILPRLRDDINIKDVVQRLEAKRKAVKQDWPDFEARPSASPVVERGIRHITDTLQEASGISTPPTLVFICKPESTVAADRRADVCGTLASAQVAPTRSGKPRWIDVAVPGELAESAADDEDVDNWTNVIWAMTEIMQEDARRRFVVAFSIEGADMRMWLASRSEVLVSLPFSWTAKYALAVEFFLRLMYADEAALGFDPTMRRLSPRDHVGDVEYLIACAGATYRTTRLIADVGAEALCGRGTRVWEVREVREDGGEAATPLVLKDAWVDAGREREGAILAAVRSAAKALPRMPYDFDKYFVVPKAYGDVYIGDAADDTHGLIRGRRSLDGMADRPLVVEAGTPLGGAESRSSAGVFGAWQSSDDGAPRAVISTPKIHHRIVFTEVGTLITQVESLAMALFYISDVAKALYILHRCGWVHRDISLGNILIVNGVGKLTDVEYAKHEEDTETHDSFVIGTSPFMSLEVELQRYRYAWIDLTEEPLDKGADKTMDIRAMEEEVEPAVPEPRAPPAEAAAVEMKPEVVVPFKYNPLHDLESLTWVAIWLLVCSKFLKPANSGMSDDEWAATIRCHARLEMRLFRRGMSRFYTMTVGNSLFYEFNAAPPQLNIPVKHLNAAKVALYRHFLGVAKRRTETGAQVPFRRMLNVHKDIIGLLGRAAVDLATSGNDLKVNVAAYTQRMQRARDPAGHDGGPAPAPAGPPPRTPDAEQEGGEEDDAELDDAELDDTEQEGGEEDDAELDDAELDDAELDDTEKDDTDEDDTDEDDAARPHKRAKIDHDQSGNSA</sequence>
<dbReference type="PANTHER" id="PTHR38248:SF2">
    <property type="entry name" value="FUNK1 11"/>
    <property type="match status" value="1"/>
</dbReference>
<evidence type="ECO:0000259" key="2">
    <source>
        <dbReference type="Pfam" id="PF17667"/>
    </source>
</evidence>
<feature type="compositionally biased region" description="Basic and acidic residues" evidence="1">
    <location>
        <begin position="816"/>
        <end position="825"/>
    </location>
</feature>
<name>A0A0C3S2F1_PHLG1</name>
<feature type="compositionally biased region" description="Pro residues" evidence="1">
    <location>
        <begin position="734"/>
        <end position="744"/>
    </location>
</feature>
<evidence type="ECO:0000256" key="1">
    <source>
        <dbReference type="SAM" id="MobiDB-lite"/>
    </source>
</evidence>
<proteinExistence type="predicted"/>
<feature type="compositionally biased region" description="Acidic residues" evidence="1">
    <location>
        <begin position="747"/>
        <end position="806"/>
    </location>
</feature>
<feature type="region of interest" description="Disordered" evidence="1">
    <location>
        <begin position="722"/>
        <end position="825"/>
    </location>
</feature>
<dbReference type="AlphaFoldDB" id="A0A0C3S2F1"/>
<dbReference type="InterPro" id="IPR040976">
    <property type="entry name" value="Pkinase_fungal"/>
</dbReference>
<protein>
    <recommendedName>
        <fullName evidence="2">Fungal-type protein kinase domain-containing protein</fullName>
    </recommendedName>
</protein>
<organism evidence="3 4">
    <name type="scientific">Phlebiopsis gigantea (strain 11061_1 CR5-6)</name>
    <name type="common">White-rot fungus</name>
    <name type="synonym">Peniophora gigantea</name>
    <dbReference type="NCBI Taxonomy" id="745531"/>
    <lineage>
        <taxon>Eukaryota</taxon>
        <taxon>Fungi</taxon>
        <taxon>Dikarya</taxon>
        <taxon>Basidiomycota</taxon>
        <taxon>Agaricomycotina</taxon>
        <taxon>Agaricomycetes</taxon>
        <taxon>Polyporales</taxon>
        <taxon>Phanerochaetaceae</taxon>
        <taxon>Phlebiopsis</taxon>
    </lineage>
</organism>
<reference evidence="3 4" key="1">
    <citation type="journal article" date="2014" name="PLoS Genet.">
        <title>Analysis of the Phlebiopsis gigantea genome, transcriptome and secretome provides insight into its pioneer colonization strategies of wood.</title>
        <authorList>
            <person name="Hori C."/>
            <person name="Ishida T."/>
            <person name="Igarashi K."/>
            <person name="Samejima M."/>
            <person name="Suzuki H."/>
            <person name="Master E."/>
            <person name="Ferreira P."/>
            <person name="Ruiz-Duenas F.J."/>
            <person name="Held B."/>
            <person name="Canessa P."/>
            <person name="Larrondo L.F."/>
            <person name="Schmoll M."/>
            <person name="Druzhinina I.S."/>
            <person name="Kubicek C.P."/>
            <person name="Gaskell J.A."/>
            <person name="Kersten P."/>
            <person name="St John F."/>
            <person name="Glasner J."/>
            <person name="Sabat G."/>
            <person name="Splinter BonDurant S."/>
            <person name="Syed K."/>
            <person name="Yadav J."/>
            <person name="Mgbeahuruike A.C."/>
            <person name="Kovalchuk A."/>
            <person name="Asiegbu F.O."/>
            <person name="Lackner G."/>
            <person name="Hoffmeister D."/>
            <person name="Rencoret J."/>
            <person name="Gutierrez A."/>
            <person name="Sun H."/>
            <person name="Lindquist E."/>
            <person name="Barry K."/>
            <person name="Riley R."/>
            <person name="Grigoriev I.V."/>
            <person name="Henrissat B."/>
            <person name="Kues U."/>
            <person name="Berka R.M."/>
            <person name="Martinez A.T."/>
            <person name="Covert S.F."/>
            <person name="Blanchette R.A."/>
            <person name="Cullen D."/>
        </authorList>
    </citation>
    <scope>NUCLEOTIDE SEQUENCE [LARGE SCALE GENOMIC DNA]</scope>
    <source>
        <strain evidence="3 4">11061_1 CR5-6</strain>
    </source>
</reference>
<dbReference type="Gene3D" id="1.10.510.10">
    <property type="entry name" value="Transferase(Phosphotransferase) domain 1"/>
    <property type="match status" value="1"/>
</dbReference>
<dbReference type="Proteomes" id="UP000053257">
    <property type="component" value="Unassembled WGS sequence"/>
</dbReference>
<feature type="domain" description="Fungal-type protein kinase" evidence="2">
    <location>
        <begin position="137"/>
        <end position="586"/>
    </location>
</feature>
<dbReference type="EMBL" id="KN840600">
    <property type="protein sequence ID" value="KIP03782.1"/>
    <property type="molecule type" value="Genomic_DNA"/>
</dbReference>
<dbReference type="STRING" id="745531.A0A0C3S2F1"/>
<dbReference type="InterPro" id="IPR011009">
    <property type="entry name" value="Kinase-like_dom_sf"/>
</dbReference>
<gene>
    <name evidence="3" type="ORF">PHLGIDRAFT_121268</name>
</gene>
<evidence type="ECO:0000313" key="4">
    <source>
        <dbReference type="Proteomes" id="UP000053257"/>
    </source>
</evidence>